<keyword evidence="4" id="KW-0802">TPR repeat</keyword>
<dbReference type="InterPro" id="IPR005467">
    <property type="entry name" value="His_kinase_dom"/>
</dbReference>
<organism evidence="7 8">
    <name type="scientific">Gelidibacter gilvus</name>
    <dbReference type="NCBI Taxonomy" id="59602"/>
    <lineage>
        <taxon>Bacteria</taxon>
        <taxon>Pseudomonadati</taxon>
        <taxon>Bacteroidota</taxon>
        <taxon>Flavobacteriia</taxon>
        <taxon>Flavobacteriales</taxon>
        <taxon>Flavobacteriaceae</taxon>
        <taxon>Gelidibacter</taxon>
    </lineage>
</organism>
<sequence length="668" mass="76996">MITSVIKHVSALFLVLYGYTQDLPPPKADDLIVPLKDGTRIADPPTMSSSSFQHSYETLQGLPLDSLKVVRIAQLAREVIQLQDTSLFYTFNSQAMGLAKKLNHPYLMADIYWNWGEYYLTKFNYLEAFKNYRDAEVLFEQSNHAYYRAKMLYNMGYIESLVADYSRAEMSLFKALVFFKDLNKESQIIGTYNLLGSVYDGMEDYAQAVYYYQSALDLAGRGPHRLYPDLLNNLGVTYQKMGSGTFAIESFRKAIGSPGLIQLNPELYARLLDNLAYAQFTFTPAVMVEKDFLTALRIRDSLQHLPSIIISHLHLSDYYKAHEHLLLARTHAEKALILSGRKGLQRDQMGALKRLAVLEPQMASEHLTNYIRLADALRKNENKQREKFARIQYKTDDYIKANQRLFHQKLLWIVIAIIFLILLVFIYWSMNLRIQNKQLHFVALQQEADEALYALRIDQWRKGEQARQEERERLAEELHDSVLTQLFGMRLNWEVLDLENENTRFQSQTQGILKIEERLRAISHNLVEDPLYNHALLIKNLEVLLKEKSHQGGFVYSLSCEDPEPFEALNEQAKMHLFRIVEEGLHNIVKHARASKVTLALYSKDQLKIVISDNGSGFREGLIKKGLGLRNMRARTQKINGSFHLSTGTTGTTITITLKHHIYGTQTH</sequence>
<keyword evidence="1" id="KW-0808">Transferase</keyword>
<evidence type="ECO:0000256" key="5">
    <source>
        <dbReference type="SAM" id="Phobius"/>
    </source>
</evidence>
<reference evidence="7 8" key="1">
    <citation type="submission" date="2019-01" db="EMBL/GenBank/DDBJ databases">
        <title>Genome sequence of the Antarctic species Gelidibacter gilvus ACAM 158(T).</title>
        <authorList>
            <person name="Bowman J.P."/>
        </authorList>
    </citation>
    <scope>NUCLEOTIDE SEQUENCE [LARGE SCALE GENOMIC DNA]</scope>
    <source>
        <strain evidence="7 8">IC158</strain>
    </source>
</reference>
<dbReference type="InterPro" id="IPR011990">
    <property type="entry name" value="TPR-like_helical_dom_sf"/>
</dbReference>
<dbReference type="Gene3D" id="1.25.40.10">
    <property type="entry name" value="Tetratricopeptide repeat domain"/>
    <property type="match status" value="2"/>
</dbReference>
<dbReference type="SUPFAM" id="SSF48452">
    <property type="entry name" value="TPR-like"/>
    <property type="match status" value="1"/>
</dbReference>
<feature type="repeat" description="TPR" evidence="4">
    <location>
        <begin position="189"/>
        <end position="222"/>
    </location>
</feature>
<dbReference type="Gene3D" id="3.30.565.10">
    <property type="entry name" value="Histidine kinase-like ATPase, C-terminal domain"/>
    <property type="match status" value="1"/>
</dbReference>
<evidence type="ECO:0000256" key="4">
    <source>
        <dbReference type="PROSITE-ProRule" id="PRU00339"/>
    </source>
</evidence>
<dbReference type="InterPro" id="IPR019734">
    <property type="entry name" value="TPR_rpt"/>
</dbReference>
<dbReference type="CDD" id="cd16917">
    <property type="entry name" value="HATPase_UhpB-NarQ-NarX-like"/>
    <property type="match status" value="1"/>
</dbReference>
<dbReference type="Pfam" id="PF07730">
    <property type="entry name" value="HisKA_3"/>
    <property type="match status" value="1"/>
</dbReference>
<dbReference type="InterPro" id="IPR050482">
    <property type="entry name" value="Sensor_HK_TwoCompSys"/>
</dbReference>
<dbReference type="Pfam" id="PF13181">
    <property type="entry name" value="TPR_8"/>
    <property type="match status" value="1"/>
</dbReference>
<comment type="caution">
    <text evidence="7">The sequence shown here is derived from an EMBL/GenBank/DDBJ whole genome shotgun (WGS) entry which is preliminary data.</text>
</comment>
<evidence type="ECO:0000256" key="2">
    <source>
        <dbReference type="ARBA" id="ARBA00022777"/>
    </source>
</evidence>
<dbReference type="PROSITE" id="PS50109">
    <property type="entry name" value="HIS_KIN"/>
    <property type="match status" value="1"/>
</dbReference>
<dbReference type="GO" id="GO:0046983">
    <property type="term" value="F:protein dimerization activity"/>
    <property type="evidence" value="ECO:0007669"/>
    <property type="project" value="InterPro"/>
</dbReference>
<dbReference type="AlphaFoldDB" id="A0A4Q0XHS3"/>
<keyword evidence="5" id="KW-0812">Transmembrane</keyword>
<evidence type="ECO:0000256" key="1">
    <source>
        <dbReference type="ARBA" id="ARBA00022679"/>
    </source>
</evidence>
<dbReference type="Pfam" id="PF02518">
    <property type="entry name" value="HATPase_c"/>
    <property type="match status" value="1"/>
</dbReference>
<evidence type="ECO:0000259" key="6">
    <source>
        <dbReference type="PROSITE" id="PS50109"/>
    </source>
</evidence>
<feature type="domain" description="Histidine kinase" evidence="6">
    <location>
        <begin position="577"/>
        <end position="662"/>
    </location>
</feature>
<protein>
    <submittedName>
        <fullName evidence="7">Tetratricopeptide repeat-containing sensor histidine kinase</fullName>
    </submittedName>
</protein>
<keyword evidence="8" id="KW-1185">Reference proteome</keyword>
<name>A0A4Q0XHS3_9FLAO</name>
<evidence type="ECO:0000256" key="3">
    <source>
        <dbReference type="ARBA" id="ARBA00023012"/>
    </source>
</evidence>
<gene>
    <name evidence="7" type="ORF">ESZ48_11070</name>
</gene>
<accession>A0A4Q0XHS3</accession>
<dbReference type="SUPFAM" id="SSF55874">
    <property type="entry name" value="ATPase domain of HSP90 chaperone/DNA topoisomerase II/histidine kinase"/>
    <property type="match status" value="1"/>
</dbReference>
<dbReference type="InterPro" id="IPR036890">
    <property type="entry name" value="HATPase_C_sf"/>
</dbReference>
<dbReference type="InterPro" id="IPR011712">
    <property type="entry name" value="Sig_transdc_His_kin_sub3_dim/P"/>
</dbReference>
<dbReference type="EMBL" id="SDDZ01000006">
    <property type="protein sequence ID" value="RXJ49549.1"/>
    <property type="molecule type" value="Genomic_DNA"/>
</dbReference>
<dbReference type="PROSITE" id="PS50005">
    <property type="entry name" value="TPR"/>
    <property type="match status" value="1"/>
</dbReference>
<evidence type="ECO:0000313" key="7">
    <source>
        <dbReference type="EMBL" id="RXJ49549.1"/>
    </source>
</evidence>
<keyword evidence="3" id="KW-0902">Two-component regulatory system</keyword>
<dbReference type="Proteomes" id="UP000289792">
    <property type="component" value="Unassembled WGS sequence"/>
</dbReference>
<evidence type="ECO:0000313" key="8">
    <source>
        <dbReference type="Proteomes" id="UP000289792"/>
    </source>
</evidence>
<dbReference type="RefSeq" id="WP_129017559.1">
    <property type="nucleotide sequence ID" value="NZ_SDDZ01000006.1"/>
</dbReference>
<keyword evidence="5" id="KW-0472">Membrane</keyword>
<keyword evidence="2 7" id="KW-0418">Kinase</keyword>
<dbReference type="OrthoDB" id="977000at2"/>
<keyword evidence="5" id="KW-1133">Transmembrane helix</keyword>
<dbReference type="GO" id="GO:0000155">
    <property type="term" value="F:phosphorelay sensor kinase activity"/>
    <property type="evidence" value="ECO:0007669"/>
    <property type="project" value="InterPro"/>
</dbReference>
<dbReference type="SMART" id="SM00028">
    <property type="entry name" value="TPR"/>
    <property type="match status" value="4"/>
</dbReference>
<proteinExistence type="predicted"/>
<dbReference type="GO" id="GO:0016020">
    <property type="term" value="C:membrane"/>
    <property type="evidence" value="ECO:0007669"/>
    <property type="project" value="InterPro"/>
</dbReference>
<dbReference type="PANTHER" id="PTHR24421">
    <property type="entry name" value="NITRATE/NITRITE SENSOR PROTEIN NARX-RELATED"/>
    <property type="match status" value="1"/>
</dbReference>
<dbReference type="SMART" id="SM00387">
    <property type="entry name" value="HATPase_c"/>
    <property type="match status" value="1"/>
</dbReference>
<feature type="transmembrane region" description="Helical" evidence="5">
    <location>
        <begin position="410"/>
        <end position="428"/>
    </location>
</feature>
<dbReference type="InterPro" id="IPR003594">
    <property type="entry name" value="HATPase_dom"/>
</dbReference>
<dbReference type="Gene3D" id="1.20.5.1930">
    <property type="match status" value="1"/>
</dbReference>